<dbReference type="EMBL" id="JXTB01000050">
    <property type="protein sequence ID" value="PON70436.1"/>
    <property type="molecule type" value="Genomic_DNA"/>
</dbReference>
<accession>A0A2P5DAW4</accession>
<evidence type="ECO:0000313" key="2">
    <source>
        <dbReference type="EMBL" id="PON70436.1"/>
    </source>
</evidence>
<dbReference type="Proteomes" id="UP000237105">
    <property type="component" value="Unassembled WGS sequence"/>
</dbReference>
<protein>
    <submittedName>
        <fullName evidence="2">Uncharacterized protein</fullName>
    </submittedName>
</protein>
<reference evidence="3" key="1">
    <citation type="submission" date="2016-06" db="EMBL/GenBank/DDBJ databases">
        <title>Parallel loss of symbiosis genes in relatives of nitrogen-fixing non-legume Parasponia.</title>
        <authorList>
            <person name="Van Velzen R."/>
            <person name="Holmer R."/>
            <person name="Bu F."/>
            <person name="Rutten L."/>
            <person name="Van Zeijl A."/>
            <person name="Liu W."/>
            <person name="Santuari L."/>
            <person name="Cao Q."/>
            <person name="Sharma T."/>
            <person name="Shen D."/>
            <person name="Roswanjaya Y."/>
            <person name="Wardhani T."/>
            <person name="Kalhor M.S."/>
            <person name="Jansen J."/>
            <person name="Van den Hoogen J."/>
            <person name="Gungor B."/>
            <person name="Hartog M."/>
            <person name="Hontelez J."/>
            <person name="Verver J."/>
            <person name="Yang W.-C."/>
            <person name="Schijlen E."/>
            <person name="Repin R."/>
            <person name="Schilthuizen M."/>
            <person name="Schranz E."/>
            <person name="Heidstra R."/>
            <person name="Miyata K."/>
            <person name="Fedorova E."/>
            <person name="Kohlen W."/>
            <person name="Bisseling T."/>
            <person name="Smit S."/>
            <person name="Geurts R."/>
        </authorList>
    </citation>
    <scope>NUCLEOTIDE SEQUENCE [LARGE SCALE GENOMIC DNA]</scope>
    <source>
        <strain evidence="3">cv. WU1-14</strain>
    </source>
</reference>
<dbReference type="AlphaFoldDB" id="A0A2P5DAW4"/>
<feature type="transmembrane region" description="Helical" evidence="1">
    <location>
        <begin position="54"/>
        <end position="71"/>
    </location>
</feature>
<keyword evidence="3" id="KW-1185">Reference proteome</keyword>
<keyword evidence="1" id="KW-0812">Transmembrane</keyword>
<feature type="transmembrane region" description="Helical" evidence="1">
    <location>
        <begin position="20"/>
        <end position="39"/>
    </location>
</feature>
<keyword evidence="1" id="KW-0472">Membrane</keyword>
<sequence length="110" mass="12575">MLSLKELAAKKKPLTSENSCIFFLLFFGSHYRVATYYILNLDVHLGTLKRHCQVLVGIIFLCKAYPIAYFIKETKPFTHLWTTLSLVKSIFCNIVTRGGGCGGLHTRYFH</sequence>
<evidence type="ECO:0000313" key="3">
    <source>
        <dbReference type="Proteomes" id="UP000237105"/>
    </source>
</evidence>
<comment type="caution">
    <text evidence="2">The sequence shown here is derived from an EMBL/GenBank/DDBJ whole genome shotgun (WGS) entry which is preliminary data.</text>
</comment>
<evidence type="ECO:0000256" key="1">
    <source>
        <dbReference type="SAM" id="Phobius"/>
    </source>
</evidence>
<proteinExistence type="predicted"/>
<keyword evidence="1" id="KW-1133">Transmembrane helix</keyword>
<gene>
    <name evidence="2" type="ORF">PanWU01x14_081050</name>
</gene>
<name>A0A2P5DAW4_PARAD</name>
<organism evidence="2 3">
    <name type="scientific">Parasponia andersonii</name>
    <name type="common">Sponia andersonii</name>
    <dbReference type="NCBI Taxonomy" id="3476"/>
    <lineage>
        <taxon>Eukaryota</taxon>
        <taxon>Viridiplantae</taxon>
        <taxon>Streptophyta</taxon>
        <taxon>Embryophyta</taxon>
        <taxon>Tracheophyta</taxon>
        <taxon>Spermatophyta</taxon>
        <taxon>Magnoliopsida</taxon>
        <taxon>eudicotyledons</taxon>
        <taxon>Gunneridae</taxon>
        <taxon>Pentapetalae</taxon>
        <taxon>rosids</taxon>
        <taxon>fabids</taxon>
        <taxon>Rosales</taxon>
        <taxon>Cannabaceae</taxon>
        <taxon>Parasponia</taxon>
    </lineage>
</organism>